<keyword evidence="3" id="KW-1185">Reference proteome</keyword>
<feature type="region of interest" description="Disordered" evidence="1">
    <location>
        <begin position="1"/>
        <end position="23"/>
    </location>
</feature>
<proteinExistence type="predicted"/>
<gene>
    <name evidence="2" type="ORF">FIBSPDRAFT_964174</name>
</gene>
<accession>A0A165Y393</accession>
<dbReference type="EMBL" id="KV417706">
    <property type="protein sequence ID" value="KZP09157.1"/>
    <property type="molecule type" value="Genomic_DNA"/>
</dbReference>
<sequence>MERAQRAVRQGLGRRAPTGASPSPGAAVVFVFRCGSRLETGDWKLETNILNPAMALATSTPFKIMKGGGTFKEEMVLNSPAQAVSIGNTATWPRWSFRWSLLIENVSGTSLGHNADAKNTLRNLDFTDTFKLLRWYISSAPTIGNTSPCNVVNSTVTVAWLFVFQQPLPPDATSISPSSSGD</sequence>
<dbReference type="AlphaFoldDB" id="A0A165Y393"/>
<dbReference type="Proteomes" id="UP000076532">
    <property type="component" value="Unassembled WGS sequence"/>
</dbReference>
<protein>
    <submittedName>
        <fullName evidence="2">Uncharacterized protein</fullName>
    </submittedName>
</protein>
<name>A0A165Y393_9AGAM</name>
<organism evidence="2 3">
    <name type="scientific">Athelia psychrophila</name>
    <dbReference type="NCBI Taxonomy" id="1759441"/>
    <lineage>
        <taxon>Eukaryota</taxon>
        <taxon>Fungi</taxon>
        <taxon>Dikarya</taxon>
        <taxon>Basidiomycota</taxon>
        <taxon>Agaricomycotina</taxon>
        <taxon>Agaricomycetes</taxon>
        <taxon>Agaricomycetidae</taxon>
        <taxon>Atheliales</taxon>
        <taxon>Atheliaceae</taxon>
        <taxon>Athelia</taxon>
    </lineage>
</organism>
<evidence type="ECO:0000313" key="3">
    <source>
        <dbReference type="Proteomes" id="UP000076532"/>
    </source>
</evidence>
<evidence type="ECO:0000256" key="1">
    <source>
        <dbReference type="SAM" id="MobiDB-lite"/>
    </source>
</evidence>
<evidence type="ECO:0000313" key="2">
    <source>
        <dbReference type="EMBL" id="KZP09157.1"/>
    </source>
</evidence>
<reference evidence="2 3" key="1">
    <citation type="journal article" date="2016" name="Mol. Biol. Evol.">
        <title>Comparative Genomics of Early-Diverging Mushroom-Forming Fungi Provides Insights into the Origins of Lignocellulose Decay Capabilities.</title>
        <authorList>
            <person name="Nagy L.G."/>
            <person name="Riley R."/>
            <person name="Tritt A."/>
            <person name="Adam C."/>
            <person name="Daum C."/>
            <person name="Floudas D."/>
            <person name="Sun H."/>
            <person name="Yadav J.S."/>
            <person name="Pangilinan J."/>
            <person name="Larsson K.H."/>
            <person name="Matsuura K."/>
            <person name="Barry K."/>
            <person name="Labutti K."/>
            <person name="Kuo R."/>
            <person name="Ohm R.A."/>
            <person name="Bhattacharya S.S."/>
            <person name="Shirouzu T."/>
            <person name="Yoshinaga Y."/>
            <person name="Martin F.M."/>
            <person name="Grigoriev I.V."/>
            <person name="Hibbett D.S."/>
        </authorList>
    </citation>
    <scope>NUCLEOTIDE SEQUENCE [LARGE SCALE GENOMIC DNA]</scope>
    <source>
        <strain evidence="2 3">CBS 109695</strain>
    </source>
</reference>